<reference evidence="4 5" key="1">
    <citation type="submission" date="2019-05" db="EMBL/GenBank/DDBJ databases">
        <title>Another draft genome of Portunus trituberculatus and its Hox gene families provides insights of decapod evolution.</title>
        <authorList>
            <person name="Jeong J.-H."/>
            <person name="Song I."/>
            <person name="Kim S."/>
            <person name="Choi T."/>
            <person name="Kim D."/>
            <person name="Ryu S."/>
            <person name="Kim W."/>
        </authorList>
    </citation>
    <scope>NUCLEOTIDE SEQUENCE [LARGE SCALE GENOMIC DNA]</scope>
    <source>
        <tissue evidence="4">Muscle</tissue>
    </source>
</reference>
<dbReference type="SUPFAM" id="SSF57756">
    <property type="entry name" value="Retrovirus zinc finger-like domains"/>
    <property type="match status" value="1"/>
</dbReference>
<dbReference type="Proteomes" id="UP000324222">
    <property type="component" value="Unassembled WGS sequence"/>
</dbReference>
<dbReference type="InterPro" id="IPR001878">
    <property type="entry name" value="Znf_CCHC"/>
</dbReference>
<keyword evidence="5" id="KW-1185">Reference proteome</keyword>
<keyword evidence="1" id="KW-0863">Zinc-finger</keyword>
<dbReference type="GO" id="GO:0003676">
    <property type="term" value="F:nucleic acid binding"/>
    <property type="evidence" value="ECO:0007669"/>
    <property type="project" value="InterPro"/>
</dbReference>
<protein>
    <submittedName>
        <fullName evidence="4">Gag-Pol polyprotein</fullName>
    </submittedName>
</protein>
<dbReference type="AlphaFoldDB" id="A0A5B7GLM3"/>
<dbReference type="Pfam" id="PF00098">
    <property type="entry name" value="zf-CCHC"/>
    <property type="match status" value="1"/>
</dbReference>
<dbReference type="InterPro" id="IPR036875">
    <property type="entry name" value="Znf_CCHC_sf"/>
</dbReference>
<evidence type="ECO:0000256" key="2">
    <source>
        <dbReference type="SAM" id="MobiDB-lite"/>
    </source>
</evidence>
<proteinExistence type="predicted"/>
<keyword evidence="1" id="KW-0862">Zinc</keyword>
<evidence type="ECO:0000313" key="4">
    <source>
        <dbReference type="EMBL" id="MPC58325.1"/>
    </source>
</evidence>
<dbReference type="GO" id="GO:0008270">
    <property type="term" value="F:zinc ion binding"/>
    <property type="evidence" value="ECO:0007669"/>
    <property type="project" value="UniProtKB-KW"/>
</dbReference>
<evidence type="ECO:0000259" key="3">
    <source>
        <dbReference type="PROSITE" id="PS50158"/>
    </source>
</evidence>
<gene>
    <name evidence="4" type="primary">gag-pol_2</name>
    <name evidence="4" type="ORF">E2C01_052323</name>
</gene>
<dbReference type="OrthoDB" id="8300685at2759"/>
<dbReference type="EMBL" id="VSRR010015569">
    <property type="protein sequence ID" value="MPC58325.1"/>
    <property type="molecule type" value="Genomic_DNA"/>
</dbReference>
<dbReference type="SMART" id="SM00343">
    <property type="entry name" value="ZnF_C2HC"/>
    <property type="match status" value="2"/>
</dbReference>
<keyword evidence="1" id="KW-0479">Metal-binding</keyword>
<feature type="compositionally biased region" description="Basic and acidic residues" evidence="2">
    <location>
        <begin position="149"/>
        <end position="163"/>
    </location>
</feature>
<feature type="domain" description="CCHC-type" evidence="3">
    <location>
        <begin position="130"/>
        <end position="146"/>
    </location>
</feature>
<dbReference type="Gene3D" id="4.10.60.10">
    <property type="entry name" value="Zinc finger, CCHC-type"/>
    <property type="match status" value="1"/>
</dbReference>
<evidence type="ECO:0000256" key="1">
    <source>
        <dbReference type="PROSITE-ProRule" id="PRU00047"/>
    </source>
</evidence>
<accession>A0A5B7GLM3</accession>
<name>A0A5B7GLM3_PORTR</name>
<evidence type="ECO:0000313" key="5">
    <source>
        <dbReference type="Proteomes" id="UP000324222"/>
    </source>
</evidence>
<sequence>MMRNRGESLQALAQDLDGTAHKAYPGAPPDMLNVLVRDQFVDALESVEFKIQVKQAQPKSLAEALARALEFESYVRSSTSNSRMEGSSRFRSQRAVLGESGDFSGSCWNCGRVRHRAEDCSCSRTRRIPRCWSCNKPGHLKRECPKMAELKKKASARTTKDVETGGVSGN</sequence>
<feature type="region of interest" description="Disordered" evidence="2">
    <location>
        <begin position="149"/>
        <end position="170"/>
    </location>
</feature>
<organism evidence="4 5">
    <name type="scientific">Portunus trituberculatus</name>
    <name type="common">Swimming crab</name>
    <name type="synonym">Neptunus trituberculatus</name>
    <dbReference type="NCBI Taxonomy" id="210409"/>
    <lineage>
        <taxon>Eukaryota</taxon>
        <taxon>Metazoa</taxon>
        <taxon>Ecdysozoa</taxon>
        <taxon>Arthropoda</taxon>
        <taxon>Crustacea</taxon>
        <taxon>Multicrustacea</taxon>
        <taxon>Malacostraca</taxon>
        <taxon>Eumalacostraca</taxon>
        <taxon>Eucarida</taxon>
        <taxon>Decapoda</taxon>
        <taxon>Pleocyemata</taxon>
        <taxon>Brachyura</taxon>
        <taxon>Eubrachyura</taxon>
        <taxon>Portunoidea</taxon>
        <taxon>Portunidae</taxon>
        <taxon>Portuninae</taxon>
        <taxon>Portunus</taxon>
    </lineage>
</organism>
<comment type="caution">
    <text evidence="4">The sequence shown here is derived from an EMBL/GenBank/DDBJ whole genome shotgun (WGS) entry which is preliminary data.</text>
</comment>
<feature type="domain" description="CCHC-type" evidence="3">
    <location>
        <begin position="107"/>
        <end position="120"/>
    </location>
</feature>
<dbReference type="PROSITE" id="PS50158">
    <property type="entry name" value="ZF_CCHC"/>
    <property type="match status" value="2"/>
</dbReference>